<keyword evidence="4 11" id="KW-0460">Magnesium</keyword>
<evidence type="ECO:0000256" key="7">
    <source>
        <dbReference type="ARBA" id="ARBA00044926"/>
    </source>
</evidence>
<sequence>MKIKAALFNLDGVLVDTARYHYEAWLVLANQLSIPFTEKENEQLKGISRTESLERLLSFGKMEQKFSEKEKSAFAEQKNNLYLQAIQKMDETSVLPGAIAVLEYLKNTNIKIGLGSASKNACLILEKTNLTSYFDVLIDGTQVSKAKPDPEVFLKGAQQLNVPPNACLVIEDSEAGCQAALAGNMHVLGIGENINLPSAEYVIPDLTVFDQVRSFWHLSEAVSRI</sequence>
<dbReference type="InterPro" id="IPR036412">
    <property type="entry name" value="HAD-like_sf"/>
</dbReference>
<evidence type="ECO:0000256" key="3">
    <source>
        <dbReference type="ARBA" id="ARBA00022723"/>
    </source>
</evidence>
<comment type="caution">
    <text evidence="13">The sequence shown here is derived from an EMBL/GenBank/DDBJ whole genome shotgun (WGS) entry which is preliminary data.</text>
</comment>
<dbReference type="Pfam" id="PF13419">
    <property type="entry name" value="HAD_2"/>
    <property type="match status" value="1"/>
</dbReference>
<dbReference type="InterPro" id="IPR041492">
    <property type="entry name" value="HAD_2"/>
</dbReference>
<feature type="binding site" evidence="10">
    <location>
        <position position="52"/>
    </location>
    <ligand>
        <name>substrate</name>
    </ligand>
</feature>
<keyword evidence="6" id="KW-0119">Carbohydrate metabolism</keyword>
<feature type="binding site" evidence="10">
    <location>
        <position position="78"/>
    </location>
    <ligand>
        <name>substrate</name>
    </ligand>
</feature>
<dbReference type="NCBIfam" id="TIGR01990">
    <property type="entry name" value="bPGM"/>
    <property type="match status" value="1"/>
</dbReference>
<proteinExistence type="inferred from homology"/>
<comment type="cofactor">
    <cofactor evidence="11">
        <name>Mg(2+)</name>
        <dbReference type="ChEBI" id="CHEBI:18420"/>
    </cofactor>
    <text evidence="11">Binds 2 magnesium ions per subunit.</text>
</comment>
<evidence type="ECO:0000313" key="13">
    <source>
        <dbReference type="EMBL" id="KWX17696.1"/>
    </source>
</evidence>
<dbReference type="GO" id="GO:0005975">
    <property type="term" value="P:carbohydrate metabolic process"/>
    <property type="evidence" value="ECO:0007669"/>
    <property type="project" value="InterPro"/>
</dbReference>
<evidence type="ECO:0000256" key="4">
    <source>
        <dbReference type="ARBA" id="ARBA00022842"/>
    </source>
</evidence>
<feature type="site" description="Important for catalytic activity and assists the phosphoryl transfer reaction to Asp8 by balancing charge and orienting the reacting groups" evidence="12">
    <location>
        <position position="147"/>
    </location>
</feature>
<organism evidence="13 14">
    <name type="scientific">Enterococcus faecium</name>
    <name type="common">Streptococcus faecium</name>
    <dbReference type="NCBI Taxonomy" id="1352"/>
    <lineage>
        <taxon>Bacteria</taxon>
        <taxon>Bacillati</taxon>
        <taxon>Bacillota</taxon>
        <taxon>Bacilli</taxon>
        <taxon>Lactobacillales</taxon>
        <taxon>Enterococcaceae</taxon>
        <taxon>Enterococcus</taxon>
    </lineage>
</organism>
<feature type="binding site" evidence="10">
    <location>
        <position position="147"/>
    </location>
    <ligand>
        <name>substrate</name>
    </ligand>
</feature>
<dbReference type="PANTHER" id="PTHR46193:SF18">
    <property type="entry name" value="HEXITOL PHOSPHATASE B"/>
    <property type="match status" value="1"/>
</dbReference>
<reference evidence="13 14" key="1">
    <citation type="submission" date="2016-01" db="EMBL/GenBank/DDBJ databases">
        <title>Molecular Mechanisms for transfer of large genomic segments between Enterococcus faecium strains.</title>
        <authorList>
            <person name="Garcia-Solache M.A."/>
            <person name="Lebreton F."/>
            <person name="Mclaughlin R.E."/>
            <person name="Whiteaker J.D."/>
            <person name="Gilmore M.S."/>
            <person name="Rice L.B."/>
        </authorList>
    </citation>
    <scope>NUCLEOTIDE SEQUENCE [LARGE SCALE GENOMIC DNA]</scope>
    <source>
        <strain evidence="13 14">D344RRF x C68</strain>
    </source>
</reference>
<dbReference type="RefSeq" id="WP_002318024.1">
    <property type="nucleotide sequence ID" value="NZ_CP072894.1"/>
</dbReference>
<evidence type="ECO:0000256" key="6">
    <source>
        <dbReference type="ARBA" id="ARBA00023277"/>
    </source>
</evidence>
<feature type="binding site" evidence="11">
    <location>
        <position position="171"/>
    </location>
    <ligand>
        <name>Mg(2+)</name>
        <dbReference type="ChEBI" id="CHEBI:18420"/>
    </ligand>
</feature>
<evidence type="ECO:0000256" key="1">
    <source>
        <dbReference type="ARBA" id="ARBA00006171"/>
    </source>
</evidence>
<keyword evidence="2" id="KW-0597">Phosphoprotein</keyword>
<name>A0A132P5W0_ENTFC</name>
<dbReference type="PANTHER" id="PTHR46193">
    <property type="entry name" value="6-PHOSPHOGLUCONATE PHOSPHATASE"/>
    <property type="match status" value="1"/>
</dbReference>
<feature type="binding site" evidence="10">
    <location>
        <position position="25"/>
    </location>
    <ligand>
        <name>substrate</name>
    </ligand>
</feature>
<evidence type="ECO:0000256" key="2">
    <source>
        <dbReference type="ARBA" id="ARBA00022553"/>
    </source>
</evidence>
<feature type="binding site" evidence="11">
    <location>
        <position position="172"/>
    </location>
    <ligand>
        <name>Mg(2+)</name>
        <dbReference type="ChEBI" id="CHEBI:18420"/>
    </ligand>
</feature>
<evidence type="ECO:0000256" key="12">
    <source>
        <dbReference type="PIRSR" id="PIRSR610972-4"/>
    </source>
</evidence>
<evidence type="ECO:0000256" key="11">
    <source>
        <dbReference type="PIRSR" id="PIRSR610972-3"/>
    </source>
</evidence>
<feature type="binding site" evidence="10">
    <location>
        <begin position="44"/>
        <end position="49"/>
    </location>
    <ligand>
        <name>substrate</name>
    </ligand>
</feature>
<dbReference type="Gene3D" id="3.40.50.1000">
    <property type="entry name" value="HAD superfamily/HAD-like"/>
    <property type="match status" value="1"/>
</dbReference>
<comment type="catalytic activity">
    <reaction evidence="7">
        <text>beta-D-glucose 1-phosphate = beta-D-glucose 6-phosphate</text>
        <dbReference type="Rhea" id="RHEA:20113"/>
        <dbReference type="ChEBI" id="CHEBI:57684"/>
        <dbReference type="ChEBI" id="CHEBI:58247"/>
        <dbReference type="EC" id="5.4.2.6"/>
    </reaction>
</comment>
<dbReference type="Proteomes" id="UP000070452">
    <property type="component" value="Unassembled WGS sequence"/>
</dbReference>
<gene>
    <name evidence="13" type="ORF">AWT83_03940</name>
</gene>
<dbReference type="InterPro" id="IPR051600">
    <property type="entry name" value="Beta-PGM-like"/>
</dbReference>
<keyword evidence="3 11" id="KW-0479">Metal-binding</keyword>
<evidence type="ECO:0000256" key="10">
    <source>
        <dbReference type="PIRSR" id="PIRSR610972-2"/>
    </source>
</evidence>
<dbReference type="Gene3D" id="1.10.150.240">
    <property type="entry name" value="Putative phosphatase, domain 2"/>
    <property type="match status" value="1"/>
</dbReference>
<dbReference type="EMBL" id="LRHK01000001">
    <property type="protein sequence ID" value="KWX17696.1"/>
    <property type="molecule type" value="Genomic_DNA"/>
</dbReference>
<dbReference type="SUPFAM" id="SSF56784">
    <property type="entry name" value="HAD-like"/>
    <property type="match status" value="1"/>
</dbReference>
<dbReference type="InterPro" id="IPR010976">
    <property type="entry name" value="B-phosphoglucomutase_hydrolase"/>
</dbReference>
<dbReference type="InterPro" id="IPR006439">
    <property type="entry name" value="HAD-SF_hydro_IA"/>
</dbReference>
<dbReference type="CDD" id="cd02598">
    <property type="entry name" value="HAD_BPGM"/>
    <property type="match status" value="1"/>
</dbReference>
<dbReference type="NCBIfam" id="TIGR01509">
    <property type="entry name" value="HAD-SF-IA-v3"/>
    <property type="match status" value="1"/>
</dbReference>
<evidence type="ECO:0000256" key="9">
    <source>
        <dbReference type="ARBA" id="ARBA00044991"/>
    </source>
</evidence>
<dbReference type="AlphaFoldDB" id="A0A132P5W0"/>
<dbReference type="InterPro" id="IPR023198">
    <property type="entry name" value="PGP-like_dom2"/>
</dbReference>
<dbReference type="NCBIfam" id="TIGR02009">
    <property type="entry name" value="PGMB-YQAB-SF"/>
    <property type="match status" value="1"/>
</dbReference>
<feature type="site" description="Important for catalytic activity and assists the phosphoryl transfer reaction to Asp8 by balancing charge and orienting the reacting groups" evidence="12">
    <location>
        <position position="116"/>
    </location>
</feature>
<evidence type="ECO:0000313" key="14">
    <source>
        <dbReference type="Proteomes" id="UP000070452"/>
    </source>
</evidence>
<dbReference type="EC" id="5.4.2.6" evidence="8"/>
<dbReference type="GO" id="GO:0000287">
    <property type="term" value="F:magnesium ion binding"/>
    <property type="evidence" value="ECO:0007669"/>
    <property type="project" value="InterPro"/>
</dbReference>
<comment type="similarity">
    <text evidence="1">Belongs to the HAD-like hydrolase superfamily. CbbY/CbbZ/Gph/YieH family.</text>
</comment>
<protein>
    <recommendedName>
        <fullName evidence="9">Beta-phosphoglucomutase</fullName>
        <ecNumber evidence="8">5.4.2.6</ecNumber>
    </recommendedName>
</protein>
<evidence type="ECO:0000256" key="8">
    <source>
        <dbReference type="ARBA" id="ARBA00044968"/>
    </source>
</evidence>
<dbReference type="InterPro" id="IPR023214">
    <property type="entry name" value="HAD_sf"/>
</dbReference>
<dbReference type="GO" id="GO:0008801">
    <property type="term" value="F:beta-phosphoglucomutase activity"/>
    <property type="evidence" value="ECO:0007669"/>
    <property type="project" value="UniProtKB-EC"/>
</dbReference>
<dbReference type="InterPro" id="IPR010972">
    <property type="entry name" value="Beta-PGM"/>
</dbReference>
<keyword evidence="5" id="KW-0413">Isomerase</keyword>
<feature type="binding site" evidence="10">
    <location>
        <begin position="116"/>
        <end position="120"/>
    </location>
    <ligand>
        <name>substrate</name>
    </ligand>
</feature>
<feature type="binding site" evidence="11">
    <location>
        <position position="11"/>
    </location>
    <ligand>
        <name>Mg(2+)</name>
        <dbReference type="ChEBI" id="CHEBI:18420"/>
    </ligand>
</feature>
<evidence type="ECO:0000256" key="5">
    <source>
        <dbReference type="ARBA" id="ARBA00023235"/>
    </source>
</evidence>
<dbReference type="PRINTS" id="PR00413">
    <property type="entry name" value="HADHALOGNASE"/>
</dbReference>
<accession>A0A132P5W0</accession>